<proteinExistence type="predicted"/>
<reference evidence="1" key="1">
    <citation type="submission" date="2020-07" db="EMBL/GenBank/DDBJ databases">
        <title>Multicomponent nature underlies the extraordinary mechanical properties of spider dragline silk.</title>
        <authorList>
            <person name="Kono N."/>
            <person name="Nakamura H."/>
            <person name="Mori M."/>
            <person name="Yoshida Y."/>
            <person name="Ohtoshi R."/>
            <person name="Malay A.D."/>
            <person name="Moran D.A.P."/>
            <person name="Tomita M."/>
            <person name="Numata K."/>
            <person name="Arakawa K."/>
        </authorList>
    </citation>
    <scope>NUCLEOTIDE SEQUENCE</scope>
</reference>
<accession>A0A8X6HMX3</accession>
<gene>
    <name evidence="1" type="ORF">TNCT_118121</name>
</gene>
<dbReference type="Proteomes" id="UP000887116">
    <property type="component" value="Unassembled WGS sequence"/>
</dbReference>
<comment type="caution">
    <text evidence="1">The sequence shown here is derived from an EMBL/GenBank/DDBJ whole genome shotgun (WGS) entry which is preliminary data.</text>
</comment>
<organism evidence="1 2">
    <name type="scientific">Trichonephila clavata</name>
    <name type="common">Joro spider</name>
    <name type="synonym">Nephila clavata</name>
    <dbReference type="NCBI Taxonomy" id="2740835"/>
    <lineage>
        <taxon>Eukaryota</taxon>
        <taxon>Metazoa</taxon>
        <taxon>Ecdysozoa</taxon>
        <taxon>Arthropoda</taxon>
        <taxon>Chelicerata</taxon>
        <taxon>Arachnida</taxon>
        <taxon>Araneae</taxon>
        <taxon>Araneomorphae</taxon>
        <taxon>Entelegynae</taxon>
        <taxon>Araneoidea</taxon>
        <taxon>Nephilidae</taxon>
        <taxon>Trichonephila</taxon>
    </lineage>
</organism>
<evidence type="ECO:0000313" key="2">
    <source>
        <dbReference type="Proteomes" id="UP000887116"/>
    </source>
</evidence>
<dbReference type="EMBL" id="BMAO01018890">
    <property type="protein sequence ID" value="GFR26882.1"/>
    <property type="molecule type" value="Genomic_DNA"/>
</dbReference>
<dbReference type="OrthoDB" id="10480540at2759"/>
<sequence>MKLCIFCWFGPVCKSTTFDNVFGLSELSAAFATAQLSSSSLAIFFSCPAMNSLELCEEDQPTVLCMPIRQEQFVKWGYIADLRRDDLNTFEDVFESRHGNAPKVFFLSTLFGRFETKYRA</sequence>
<evidence type="ECO:0000313" key="1">
    <source>
        <dbReference type="EMBL" id="GFR26882.1"/>
    </source>
</evidence>
<name>A0A8X6HMX3_TRICU</name>
<dbReference type="AlphaFoldDB" id="A0A8X6HMX3"/>
<protein>
    <submittedName>
        <fullName evidence="1">Uncharacterized protein</fullName>
    </submittedName>
</protein>
<keyword evidence="2" id="KW-1185">Reference proteome</keyword>